<dbReference type="SUPFAM" id="SSF51445">
    <property type="entry name" value="(Trans)glycosidases"/>
    <property type="match status" value="2"/>
</dbReference>
<organism evidence="7 8">
    <name type="scientific">Pedobacter ginsengisoli</name>
    <dbReference type="NCBI Taxonomy" id="363852"/>
    <lineage>
        <taxon>Bacteria</taxon>
        <taxon>Pseudomonadati</taxon>
        <taxon>Bacteroidota</taxon>
        <taxon>Sphingobacteriia</taxon>
        <taxon>Sphingobacteriales</taxon>
        <taxon>Sphingobacteriaceae</taxon>
        <taxon>Pedobacter</taxon>
    </lineage>
</organism>
<dbReference type="InterPro" id="IPR022790">
    <property type="entry name" value="GH26_dom"/>
</dbReference>
<keyword evidence="5" id="KW-0472">Membrane</keyword>
<reference evidence="7 8" key="1">
    <citation type="submission" date="2017-10" db="EMBL/GenBank/DDBJ databases">
        <title>Whole genome of Pedobacter ginsengisoli T01R-27 isolated from tomato rhizosphere.</title>
        <authorList>
            <person name="Weon H.-Y."/>
            <person name="Lee S.A."/>
            <person name="Sang M.K."/>
            <person name="Song J."/>
        </authorList>
    </citation>
    <scope>NUCLEOTIDE SEQUENCE [LARGE SCALE GENOMIC DNA]</scope>
    <source>
        <strain evidence="7 8">T01R-27</strain>
    </source>
</reference>
<evidence type="ECO:0000256" key="3">
    <source>
        <dbReference type="ARBA" id="ARBA00023295"/>
    </source>
</evidence>
<dbReference type="GO" id="GO:0006080">
    <property type="term" value="P:substituted mannan metabolic process"/>
    <property type="evidence" value="ECO:0007669"/>
    <property type="project" value="InterPro"/>
</dbReference>
<feature type="transmembrane region" description="Helical" evidence="5">
    <location>
        <begin position="29"/>
        <end position="48"/>
    </location>
</feature>
<keyword evidence="5" id="KW-1133">Transmembrane helix</keyword>
<keyword evidence="3 4" id="KW-0326">Glycosidase</keyword>
<gene>
    <name evidence="7" type="ORF">CPT03_02120</name>
</gene>
<sequence length="586" mass="68422">MALIFKGYIYIFRFRLDIQLNKMKQKKRIFFFTAIILLVILFGSFLYFKPTIRTMVVNEFRDRSYERLVGVYDENKEVPADVINNIKHVSVKWKSFSLSSNKQALQKAITENKNILITIETWPSFNTENASVLDEVLKGKYDEEIKTLANLANQSKGNVFVRWNPEMEVPVVQYPWQYQSPVKYIEAFNHFAGYLKKLSNKAKIVWSPTGYPGDSEFWPGKDNVDLISVVMGSGGENVSKAYPSASSDFDNLRLKLHRLRFMDKPVLILSADGMGTIKRTDSLLKKIEVERNLYKSTVYSKENSKEPFINNHVRKHLELGVFDPMKRLIHEPYINVEHLFVDWGEIQRGEFLKKFNEVIARKHDVILTMEPWKDASNIADSNVLQNTLNGKYDKEISKLYSVISGVEQTVYLRWAHEMEIPIHRYSWQSQDPVVYINTYRYFMNFLKEKPKNIKRVWGPAGDRGSADWYPGNDVVDYISIAIYGLPDKNITDENMQESFSAIFSRKSYRMRFFNKPIFITEFGVKGSEKYQDKWLIDAAETINENKQIFGACYFNLYDNPKAWGHIKAPDWSISEKSLRKFNSELK</sequence>
<keyword evidence="8" id="KW-1185">Reference proteome</keyword>
<dbReference type="PANTHER" id="PTHR40079:SF4">
    <property type="entry name" value="GH26 DOMAIN-CONTAINING PROTEIN-RELATED"/>
    <property type="match status" value="1"/>
</dbReference>
<evidence type="ECO:0000313" key="8">
    <source>
        <dbReference type="Proteomes" id="UP000223749"/>
    </source>
</evidence>
<dbReference type="AlphaFoldDB" id="A0A2D1U158"/>
<feature type="domain" description="GH26" evidence="6">
    <location>
        <begin position="278"/>
        <end position="586"/>
    </location>
</feature>
<feature type="active site" description="Nucleophile" evidence="4">
    <location>
        <position position="521"/>
    </location>
</feature>
<dbReference type="KEGG" id="pgs:CPT03_02120"/>
<evidence type="ECO:0000313" key="7">
    <source>
        <dbReference type="EMBL" id="ATP55343.1"/>
    </source>
</evidence>
<keyword evidence="2 4" id="KW-0378">Hydrolase</keyword>
<keyword evidence="5" id="KW-0812">Transmembrane</keyword>
<evidence type="ECO:0000256" key="1">
    <source>
        <dbReference type="ARBA" id="ARBA00007754"/>
    </source>
</evidence>
<dbReference type="PROSITE" id="PS51764">
    <property type="entry name" value="GH26"/>
    <property type="match status" value="1"/>
</dbReference>
<name>A0A2D1U158_9SPHI</name>
<accession>A0A2D1U158</accession>
<protein>
    <recommendedName>
        <fullName evidence="6">GH26 domain-containing protein</fullName>
    </recommendedName>
</protein>
<evidence type="ECO:0000259" key="6">
    <source>
        <dbReference type="PROSITE" id="PS51764"/>
    </source>
</evidence>
<dbReference type="EMBL" id="CP024091">
    <property type="protein sequence ID" value="ATP55343.1"/>
    <property type="molecule type" value="Genomic_DNA"/>
</dbReference>
<evidence type="ECO:0000256" key="5">
    <source>
        <dbReference type="SAM" id="Phobius"/>
    </source>
</evidence>
<dbReference type="InterPro" id="IPR017853">
    <property type="entry name" value="GH"/>
</dbReference>
<dbReference type="Proteomes" id="UP000223749">
    <property type="component" value="Chromosome"/>
</dbReference>
<evidence type="ECO:0000256" key="2">
    <source>
        <dbReference type="ARBA" id="ARBA00022801"/>
    </source>
</evidence>
<proteinExistence type="inferred from homology"/>
<dbReference type="GO" id="GO:0016985">
    <property type="term" value="F:mannan endo-1,4-beta-mannosidase activity"/>
    <property type="evidence" value="ECO:0007669"/>
    <property type="project" value="InterPro"/>
</dbReference>
<dbReference type="InterPro" id="IPR000805">
    <property type="entry name" value="Glyco_hydro_26"/>
</dbReference>
<dbReference type="PANTHER" id="PTHR40079">
    <property type="entry name" value="MANNAN ENDO-1,4-BETA-MANNOSIDASE E-RELATED"/>
    <property type="match status" value="1"/>
</dbReference>
<comment type="similarity">
    <text evidence="1 4">Belongs to the glycosyl hydrolase 26 family.</text>
</comment>
<feature type="active site" description="Proton donor" evidence="4">
    <location>
        <position position="417"/>
    </location>
</feature>
<dbReference type="Gene3D" id="3.20.20.80">
    <property type="entry name" value="Glycosidases"/>
    <property type="match status" value="2"/>
</dbReference>
<evidence type="ECO:0000256" key="4">
    <source>
        <dbReference type="PROSITE-ProRule" id="PRU01100"/>
    </source>
</evidence>